<dbReference type="Gene3D" id="2.30.29.30">
    <property type="entry name" value="Pleckstrin-homology domain (PH domain)/Phosphotyrosine-binding domain (PTB)"/>
    <property type="match status" value="1"/>
</dbReference>
<dbReference type="GO" id="GO:0007032">
    <property type="term" value="P:endosome organization"/>
    <property type="evidence" value="ECO:0007669"/>
    <property type="project" value="TreeGrafter"/>
</dbReference>
<name>A0A7D9DMP0_PARCT</name>
<dbReference type="SUPFAM" id="SSF50729">
    <property type="entry name" value="PH domain-like"/>
    <property type="match status" value="1"/>
</dbReference>
<feature type="compositionally biased region" description="Basic and acidic residues" evidence="2">
    <location>
        <begin position="1"/>
        <end position="17"/>
    </location>
</feature>
<dbReference type="Proteomes" id="UP001152795">
    <property type="component" value="Unassembled WGS sequence"/>
</dbReference>
<keyword evidence="4" id="KW-1185">Reference proteome</keyword>
<dbReference type="InterPro" id="IPR011993">
    <property type="entry name" value="PH-like_dom_sf"/>
</dbReference>
<dbReference type="SMART" id="SM00233">
    <property type="entry name" value="PH"/>
    <property type="match status" value="1"/>
</dbReference>
<dbReference type="PROSITE" id="PS50003">
    <property type="entry name" value="PH_DOMAIN"/>
    <property type="match status" value="1"/>
</dbReference>
<evidence type="ECO:0000256" key="2">
    <source>
        <dbReference type="SAM" id="MobiDB-lite"/>
    </source>
</evidence>
<evidence type="ECO:0000313" key="3">
    <source>
        <dbReference type="EMBL" id="CAB3986948.1"/>
    </source>
</evidence>
<dbReference type="PANTHER" id="PTHR22902:SF27">
    <property type="entry name" value="PLECKSTRIN HOMOLOGY DOMAIN-CONTAINING FAMILY A MEMBER 3"/>
    <property type="match status" value="1"/>
</dbReference>
<accession>A0A7D9DMP0</accession>
<dbReference type="GO" id="GO:0005769">
    <property type="term" value="C:early endosome"/>
    <property type="evidence" value="ECO:0007669"/>
    <property type="project" value="TreeGrafter"/>
</dbReference>
<reference evidence="3" key="1">
    <citation type="submission" date="2020-04" db="EMBL/GenBank/DDBJ databases">
        <authorList>
            <person name="Alioto T."/>
            <person name="Alioto T."/>
            <person name="Gomez Garrido J."/>
        </authorList>
    </citation>
    <scope>NUCLEOTIDE SEQUENCE</scope>
    <source>
        <strain evidence="3">A484AB</strain>
    </source>
</reference>
<dbReference type="AlphaFoldDB" id="A0A7D9DMP0"/>
<dbReference type="GO" id="GO:0001881">
    <property type="term" value="P:receptor recycling"/>
    <property type="evidence" value="ECO:0007669"/>
    <property type="project" value="TreeGrafter"/>
</dbReference>
<dbReference type="InterPro" id="IPR001849">
    <property type="entry name" value="PH_domain"/>
</dbReference>
<dbReference type="GO" id="GO:0005829">
    <property type="term" value="C:cytosol"/>
    <property type="evidence" value="ECO:0007669"/>
    <property type="project" value="GOC"/>
</dbReference>
<dbReference type="OrthoDB" id="2157866at2759"/>
<dbReference type="GO" id="GO:0005802">
    <property type="term" value="C:trans-Golgi network"/>
    <property type="evidence" value="ECO:0007669"/>
    <property type="project" value="TreeGrafter"/>
</dbReference>
<dbReference type="Pfam" id="PF00169">
    <property type="entry name" value="PH"/>
    <property type="match status" value="1"/>
</dbReference>
<dbReference type="EMBL" id="CACRXK020001096">
    <property type="protein sequence ID" value="CAB3986948.1"/>
    <property type="molecule type" value="Genomic_DNA"/>
</dbReference>
<dbReference type="InterPro" id="IPR045188">
    <property type="entry name" value="Boi1/Boi2-like"/>
</dbReference>
<proteinExistence type="predicted"/>
<evidence type="ECO:0000256" key="1">
    <source>
        <dbReference type="ARBA" id="ARBA00022553"/>
    </source>
</evidence>
<dbReference type="GO" id="GO:0055037">
    <property type="term" value="C:recycling endosome"/>
    <property type="evidence" value="ECO:0007669"/>
    <property type="project" value="TreeGrafter"/>
</dbReference>
<organism evidence="3 4">
    <name type="scientific">Paramuricea clavata</name>
    <name type="common">Red gorgonian</name>
    <name type="synonym">Violescent sea-whip</name>
    <dbReference type="NCBI Taxonomy" id="317549"/>
    <lineage>
        <taxon>Eukaryota</taxon>
        <taxon>Metazoa</taxon>
        <taxon>Cnidaria</taxon>
        <taxon>Anthozoa</taxon>
        <taxon>Octocorallia</taxon>
        <taxon>Malacalcyonacea</taxon>
        <taxon>Plexauridae</taxon>
        <taxon>Paramuricea</taxon>
    </lineage>
</organism>
<keyword evidence="1" id="KW-0597">Phosphoprotein</keyword>
<comment type="caution">
    <text evidence="3">The sequence shown here is derived from an EMBL/GenBank/DDBJ whole genome shotgun (WGS) entry which is preliminary data.</text>
</comment>
<dbReference type="GO" id="GO:0042147">
    <property type="term" value="P:retrograde transport, endosome to Golgi"/>
    <property type="evidence" value="ECO:0007669"/>
    <property type="project" value="TreeGrafter"/>
</dbReference>
<dbReference type="CDD" id="cd00821">
    <property type="entry name" value="PH"/>
    <property type="match status" value="1"/>
</dbReference>
<dbReference type="PANTHER" id="PTHR22902">
    <property type="entry name" value="SESQUIPEDALIAN"/>
    <property type="match status" value="1"/>
</dbReference>
<sequence>MASDKECDINNVTKDENTTETAPQTTEKSGWLWKRTKLSKQWEKKWFSLKERIIFYGDSPDDTPKSFTLDSCEVATCEMKSKSYTFYLKPKDSQRKYFLCAENEPELQEWMQVICLARSYGQKNSEGSEACVIQ</sequence>
<gene>
    <name evidence="3" type="ORF">PACLA_8A074123</name>
</gene>
<protein>
    <submittedName>
        <fullName evidence="3">Uncharacterized protein</fullName>
    </submittedName>
</protein>
<evidence type="ECO:0000313" key="4">
    <source>
        <dbReference type="Proteomes" id="UP001152795"/>
    </source>
</evidence>
<feature type="region of interest" description="Disordered" evidence="2">
    <location>
        <begin position="1"/>
        <end position="26"/>
    </location>
</feature>